<dbReference type="RefSeq" id="XP_015963933.1">
    <property type="nucleotide sequence ID" value="XM_016108447.1"/>
</dbReference>
<protein>
    <submittedName>
        <fullName evidence="2">Uncharacterized protein LOC107487750</fullName>
    </submittedName>
</protein>
<evidence type="ECO:0000313" key="2">
    <source>
        <dbReference type="RefSeq" id="XP_015963933.1"/>
    </source>
</evidence>
<sequence>MDLKLPMETTTVPMRVGSSEPVTRGVKTANGQAKAANKVILAGLKKRLQDAKGAYAKELPLVLWAYRTTPQSATGETPFRLAYSIEVMIPVQVNKQSPRVRFYDEVGNLQAYKEELKLLPEVQEQTQIREAALKQRMTNKYNKKVIRRSFTLDDLVLIKNDIRLTSRVRKNSLLIRKGHIR</sequence>
<dbReference type="GO" id="GO:0003676">
    <property type="term" value="F:nucleic acid binding"/>
    <property type="evidence" value="ECO:0007669"/>
    <property type="project" value="InterPro"/>
</dbReference>
<dbReference type="PANTHER" id="PTHR48475">
    <property type="entry name" value="RIBONUCLEASE H"/>
    <property type="match status" value="1"/>
</dbReference>
<proteinExistence type="predicted"/>
<reference evidence="1" key="1">
    <citation type="journal article" date="2016" name="Nat. Genet.">
        <title>The genome sequences of Arachis duranensis and Arachis ipaensis, the diploid ancestors of cultivated peanut.</title>
        <authorList>
            <person name="Bertioli D.J."/>
            <person name="Cannon S.B."/>
            <person name="Froenicke L."/>
            <person name="Huang G."/>
            <person name="Farmer A.D."/>
            <person name="Cannon E.K."/>
            <person name="Liu X."/>
            <person name="Gao D."/>
            <person name="Clevenger J."/>
            <person name="Dash S."/>
            <person name="Ren L."/>
            <person name="Moretzsohn M.C."/>
            <person name="Shirasawa K."/>
            <person name="Huang W."/>
            <person name="Vidigal B."/>
            <person name="Abernathy B."/>
            <person name="Chu Y."/>
            <person name="Niederhuth C.E."/>
            <person name="Umale P."/>
            <person name="Araujo A.C."/>
            <person name="Kozik A."/>
            <person name="Kim K.D."/>
            <person name="Burow M.D."/>
            <person name="Varshney R.K."/>
            <person name="Wang X."/>
            <person name="Zhang X."/>
            <person name="Barkley N."/>
            <person name="Guimaraes P.M."/>
            <person name="Isobe S."/>
            <person name="Guo B."/>
            <person name="Liao B."/>
            <person name="Stalker H.T."/>
            <person name="Schmitz R.J."/>
            <person name="Scheffler B.E."/>
            <person name="Leal-Bertioli S.C."/>
            <person name="Xun X."/>
            <person name="Jackson S.A."/>
            <person name="Michelmore R."/>
            <person name="Ozias-Akins P."/>
        </authorList>
    </citation>
    <scope>NUCLEOTIDE SEQUENCE [LARGE SCALE GENOMIC DNA]</scope>
    <source>
        <strain evidence="1">cv. V14167</strain>
    </source>
</reference>
<accession>A0A6P4D8B2</accession>
<dbReference type="SUPFAM" id="SSF53098">
    <property type="entry name" value="Ribonuclease H-like"/>
    <property type="match status" value="1"/>
</dbReference>
<dbReference type="Gene3D" id="3.30.420.10">
    <property type="entry name" value="Ribonuclease H-like superfamily/Ribonuclease H"/>
    <property type="match status" value="1"/>
</dbReference>
<reference evidence="2" key="2">
    <citation type="submission" date="2025-08" db="UniProtKB">
        <authorList>
            <consortium name="RefSeq"/>
        </authorList>
    </citation>
    <scope>IDENTIFICATION</scope>
    <source>
        <tissue evidence="2">Whole plant</tissue>
    </source>
</reference>
<dbReference type="PANTHER" id="PTHR48475:SF2">
    <property type="entry name" value="RIBONUCLEASE H"/>
    <property type="match status" value="1"/>
</dbReference>
<dbReference type="GeneID" id="107487750"/>
<dbReference type="OrthoDB" id="1739513at2759"/>
<gene>
    <name evidence="2" type="primary">LOC107487750</name>
</gene>
<dbReference type="InterPro" id="IPR036397">
    <property type="entry name" value="RNaseH_sf"/>
</dbReference>
<name>A0A6P4D8B2_ARADU</name>
<dbReference type="InterPro" id="IPR012337">
    <property type="entry name" value="RNaseH-like_sf"/>
</dbReference>
<keyword evidence="1" id="KW-1185">Reference proteome</keyword>
<organism evidence="1 2">
    <name type="scientific">Arachis duranensis</name>
    <name type="common">Wild peanut</name>
    <dbReference type="NCBI Taxonomy" id="130453"/>
    <lineage>
        <taxon>Eukaryota</taxon>
        <taxon>Viridiplantae</taxon>
        <taxon>Streptophyta</taxon>
        <taxon>Embryophyta</taxon>
        <taxon>Tracheophyta</taxon>
        <taxon>Spermatophyta</taxon>
        <taxon>Magnoliopsida</taxon>
        <taxon>eudicotyledons</taxon>
        <taxon>Gunneridae</taxon>
        <taxon>Pentapetalae</taxon>
        <taxon>rosids</taxon>
        <taxon>fabids</taxon>
        <taxon>Fabales</taxon>
        <taxon>Fabaceae</taxon>
        <taxon>Papilionoideae</taxon>
        <taxon>50 kb inversion clade</taxon>
        <taxon>dalbergioids sensu lato</taxon>
        <taxon>Dalbergieae</taxon>
        <taxon>Pterocarpus clade</taxon>
        <taxon>Arachis</taxon>
    </lineage>
</organism>
<dbReference type="KEGG" id="adu:107487750"/>
<dbReference type="AlphaFoldDB" id="A0A6P4D8B2"/>
<dbReference type="Proteomes" id="UP000515211">
    <property type="component" value="Chromosome 5"/>
</dbReference>
<evidence type="ECO:0000313" key="1">
    <source>
        <dbReference type="Proteomes" id="UP000515211"/>
    </source>
</evidence>